<dbReference type="STRING" id="47866.GA0074694_2860"/>
<dbReference type="AlphaFoldDB" id="A0A1C6RS63"/>
<dbReference type="RefSeq" id="WP_091458076.1">
    <property type="nucleotide sequence ID" value="NZ_FMHU01000001.1"/>
</dbReference>
<evidence type="ECO:0000313" key="2">
    <source>
        <dbReference type="EMBL" id="SCL19913.1"/>
    </source>
</evidence>
<dbReference type="Pfam" id="PF04149">
    <property type="entry name" value="DUF397"/>
    <property type="match status" value="1"/>
</dbReference>
<protein>
    <recommendedName>
        <fullName evidence="1">DUF397 domain-containing protein</fullName>
    </recommendedName>
</protein>
<proteinExistence type="predicted"/>
<dbReference type="InterPro" id="IPR007278">
    <property type="entry name" value="DUF397"/>
</dbReference>
<name>A0A1C6RS63_9ACTN</name>
<dbReference type="EMBL" id="FMHU01000001">
    <property type="protein sequence ID" value="SCL19913.1"/>
    <property type="molecule type" value="Genomic_DNA"/>
</dbReference>
<evidence type="ECO:0000313" key="3">
    <source>
        <dbReference type="Proteomes" id="UP000198906"/>
    </source>
</evidence>
<reference evidence="3" key="1">
    <citation type="submission" date="2016-06" db="EMBL/GenBank/DDBJ databases">
        <authorList>
            <person name="Varghese N."/>
        </authorList>
    </citation>
    <scope>NUCLEOTIDE SEQUENCE [LARGE SCALE GENOMIC DNA]</scope>
    <source>
        <strain evidence="3">DSM 46123</strain>
    </source>
</reference>
<accession>A0A1C6RS63</accession>
<gene>
    <name evidence="2" type="ORF">GA0074694_2860</name>
</gene>
<keyword evidence="3" id="KW-1185">Reference proteome</keyword>
<evidence type="ECO:0000259" key="1">
    <source>
        <dbReference type="Pfam" id="PF04149"/>
    </source>
</evidence>
<organism evidence="2 3">
    <name type="scientific">Micromonospora inyonensis</name>
    <dbReference type="NCBI Taxonomy" id="47866"/>
    <lineage>
        <taxon>Bacteria</taxon>
        <taxon>Bacillati</taxon>
        <taxon>Actinomycetota</taxon>
        <taxon>Actinomycetes</taxon>
        <taxon>Micromonosporales</taxon>
        <taxon>Micromonosporaceae</taxon>
        <taxon>Micromonospora</taxon>
    </lineage>
</organism>
<sequence length="61" mass="6656">MERNVWRTSSRSGSNGQCVEVRDRGVEIDVRDSKAPTAGTLRFTPEAWTAFTGTLKAGAVE</sequence>
<dbReference type="Proteomes" id="UP000198906">
    <property type="component" value="Unassembled WGS sequence"/>
</dbReference>
<feature type="domain" description="DUF397" evidence="1">
    <location>
        <begin position="5"/>
        <end position="56"/>
    </location>
</feature>